<dbReference type="AlphaFoldDB" id="A0A7W3JGP9"/>
<dbReference type="Proteomes" id="UP000522688">
    <property type="component" value="Unassembled WGS sequence"/>
</dbReference>
<accession>A0A7W3JGP9</accession>
<protein>
    <submittedName>
        <fullName evidence="7">GT2 family glycosyltransferase</fullName>
    </submittedName>
    <submittedName>
        <fullName evidence="6">Glycosyl transferase family 2</fullName>
    </submittedName>
</protein>
<dbReference type="PANTHER" id="PTHR43179:SF12">
    <property type="entry name" value="GALACTOFURANOSYLTRANSFERASE GLFT2"/>
    <property type="match status" value="1"/>
</dbReference>
<dbReference type="SUPFAM" id="SSF53448">
    <property type="entry name" value="Nucleotide-diphospho-sugar transferases"/>
    <property type="match status" value="1"/>
</dbReference>
<name>A0A7W3JGP9_9MICO</name>
<proteinExistence type="inferred from homology"/>
<feature type="domain" description="Glycosyltransferase 2-like" evidence="5">
    <location>
        <begin position="9"/>
        <end position="169"/>
    </location>
</feature>
<evidence type="ECO:0000256" key="2">
    <source>
        <dbReference type="ARBA" id="ARBA00006739"/>
    </source>
</evidence>
<dbReference type="EMBL" id="BJUV01000001">
    <property type="protein sequence ID" value="GEK81775.1"/>
    <property type="molecule type" value="Genomic_DNA"/>
</dbReference>
<evidence type="ECO:0000313" key="8">
    <source>
        <dbReference type="Proteomes" id="UP000321154"/>
    </source>
</evidence>
<keyword evidence="4 7" id="KW-0808">Transferase</keyword>
<keyword evidence="3" id="KW-0328">Glycosyltransferase</keyword>
<evidence type="ECO:0000256" key="3">
    <source>
        <dbReference type="ARBA" id="ARBA00022676"/>
    </source>
</evidence>
<reference evidence="6 8" key="1">
    <citation type="submission" date="2019-07" db="EMBL/GenBank/DDBJ databases">
        <title>Whole genome shotgun sequence of Frigoribacterium faeni NBRC 103066.</title>
        <authorList>
            <person name="Hosoyama A."/>
            <person name="Uohara A."/>
            <person name="Ohji S."/>
            <person name="Ichikawa N."/>
        </authorList>
    </citation>
    <scope>NUCLEOTIDE SEQUENCE [LARGE SCALE GENOMIC DNA]</scope>
    <source>
        <strain evidence="6 8">NBRC 103066</strain>
    </source>
</reference>
<comment type="caution">
    <text evidence="7">The sequence shown here is derived from an EMBL/GenBank/DDBJ whole genome shotgun (WGS) entry which is preliminary data.</text>
</comment>
<comment type="similarity">
    <text evidence="2">Belongs to the glycosyltransferase 2 family.</text>
</comment>
<dbReference type="Pfam" id="PF00535">
    <property type="entry name" value="Glycos_transf_2"/>
    <property type="match status" value="1"/>
</dbReference>
<dbReference type="EMBL" id="JACGWW010000001">
    <property type="protein sequence ID" value="MBA8812508.1"/>
    <property type="molecule type" value="Genomic_DNA"/>
</dbReference>
<evidence type="ECO:0000313" key="6">
    <source>
        <dbReference type="EMBL" id="GEK81775.1"/>
    </source>
</evidence>
<gene>
    <name evidence="7" type="ORF">FB463_000732</name>
    <name evidence="6" type="ORF">FFA01_00840</name>
</gene>
<keyword evidence="8" id="KW-1185">Reference proteome</keyword>
<dbReference type="InterPro" id="IPR029044">
    <property type="entry name" value="Nucleotide-diphossugar_trans"/>
</dbReference>
<dbReference type="Gene3D" id="3.90.550.10">
    <property type="entry name" value="Spore Coat Polysaccharide Biosynthesis Protein SpsA, Chain A"/>
    <property type="match status" value="1"/>
</dbReference>
<dbReference type="OrthoDB" id="153025at2"/>
<evidence type="ECO:0000313" key="7">
    <source>
        <dbReference type="EMBL" id="MBA8812508.1"/>
    </source>
</evidence>
<reference evidence="7 9" key="2">
    <citation type="submission" date="2020-07" db="EMBL/GenBank/DDBJ databases">
        <title>Sequencing the genomes of 1000 actinobacteria strains.</title>
        <authorList>
            <person name="Klenk H.-P."/>
        </authorList>
    </citation>
    <scope>NUCLEOTIDE SEQUENCE [LARGE SCALE GENOMIC DNA]</scope>
    <source>
        <strain evidence="7 9">DSM 10309</strain>
    </source>
</reference>
<dbReference type="GO" id="GO:0016757">
    <property type="term" value="F:glycosyltransferase activity"/>
    <property type="evidence" value="ECO:0007669"/>
    <property type="project" value="UniProtKB-KW"/>
</dbReference>
<dbReference type="RefSeq" id="WP_146851823.1">
    <property type="nucleotide sequence ID" value="NZ_BAAAHR010000002.1"/>
</dbReference>
<dbReference type="Proteomes" id="UP000321154">
    <property type="component" value="Unassembled WGS sequence"/>
</dbReference>
<evidence type="ECO:0000313" key="9">
    <source>
        <dbReference type="Proteomes" id="UP000522688"/>
    </source>
</evidence>
<dbReference type="PANTHER" id="PTHR43179">
    <property type="entry name" value="RHAMNOSYLTRANSFERASE WBBL"/>
    <property type="match status" value="1"/>
</dbReference>
<evidence type="ECO:0000259" key="5">
    <source>
        <dbReference type="Pfam" id="PF00535"/>
    </source>
</evidence>
<evidence type="ECO:0000256" key="1">
    <source>
        <dbReference type="ARBA" id="ARBA00004776"/>
    </source>
</evidence>
<organism evidence="7 9">
    <name type="scientific">Frigoribacterium faeni</name>
    <dbReference type="NCBI Taxonomy" id="145483"/>
    <lineage>
        <taxon>Bacteria</taxon>
        <taxon>Bacillati</taxon>
        <taxon>Actinomycetota</taxon>
        <taxon>Actinomycetes</taxon>
        <taxon>Micrococcales</taxon>
        <taxon>Microbacteriaceae</taxon>
        <taxon>Frigoribacterium</taxon>
    </lineage>
</organism>
<comment type="pathway">
    <text evidence="1">Cell wall biogenesis; cell wall polysaccharide biosynthesis.</text>
</comment>
<evidence type="ECO:0000256" key="4">
    <source>
        <dbReference type="ARBA" id="ARBA00022679"/>
    </source>
</evidence>
<sequence length="336" mass="35735">MTSRTTTTTVVVCAYTEDRWDDLVASVESVRGLPEAPEALLVIDHNDALLARSRDRWSDVIVVPNEFRQGLSGARNTGVKLASGDVVAFLDDDATAEPDWLTHLLAPFADPAVAGVGGHATPVWPEGGNTLYPAELLWIVGCSHRGLPTDRADVRNVIGCSMAFRRESILTVGGFNLDTGRVGSIPLGCEETDLCIRIRQADPSARIVLEPGADVRHHVTAGRVTWAYLRRRAFYEGVSKAALSRQLGAADSLSTESAYLRRDIPLAVLRELRSIGRGGAGRLVALVTAVVATVSGYALGSLRRASLSPVDPTVGRALLSSDTTRGATAARTDGAS</sequence>
<dbReference type="InterPro" id="IPR001173">
    <property type="entry name" value="Glyco_trans_2-like"/>
</dbReference>